<dbReference type="Proteomes" id="UP001607302">
    <property type="component" value="Unassembled WGS sequence"/>
</dbReference>
<organism evidence="1 2">
    <name type="scientific">Vespula squamosa</name>
    <name type="common">Southern yellow jacket</name>
    <name type="synonym">Wasp</name>
    <dbReference type="NCBI Taxonomy" id="30214"/>
    <lineage>
        <taxon>Eukaryota</taxon>
        <taxon>Metazoa</taxon>
        <taxon>Ecdysozoa</taxon>
        <taxon>Arthropoda</taxon>
        <taxon>Hexapoda</taxon>
        <taxon>Insecta</taxon>
        <taxon>Pterygota</taxon>
        <taxon>Neoptera</taxon>
        <taxon>Endopterygota</taxon>
        <taxon>Hymenoptera</taxon>
        <taxon>Apocrita</taxon>
        <taxon>Aculeata</taxon>
        <taxon>Vespoidea</taxon>
        <taxon>Vespidae</taxon>
        <taxon>Vespinae</taxon>
        <taxon>Vespula</taxon>
    </lineage>
</organism>
<dbReference type="EMBL" id="JAUDFV010000173">
    <property type="protein sequence ID" value="KAL2711876.1"/>
    <property type="molecule type" value="Genomic_DNA"/>
</dbReference>
<accession>A0ABD1ZUH4</accession>
<sequence>MKLQMCKILRMLPPLKSYDNYFPNCKISNYEDRLSGFLPSLRKSICDCLFLYTASFLCMIYLS</sequence>
<comment type="caution">
    <text evidence="1">The sequence shown here is derived from an EMBL/GenBank/DDBJ whole genome shotgun (WGS) entry which is preliminary data.</text>
</comment>
<evidence type="ECO:0000313" key="2">
    <source>
        <dbReference type="Proteomes" id="UP001607302"/>
    </source>
</evidence>
<name>A0ABD1ZUH4_VESSQ</name>
<dbReference type="AlphaFoldDB" id="A0ABD1ZUH4"/>
<evidence type="ECO:0000313" key="1">
    <source>
        <dbReference type="EMBL" id="KAL2711876.1"/>
    </source>
</evidence>
<proteinExistence type="predicted"/>
<reference evidence="1 2" key="1">
    <citation type="journal article" date="2024" name="Ann. Entomol. Soc. Am.">
        <title>Genomic analyses of the southern and eastern yellowjacket wasps (Hymenoptera: Vespidae) reveal evolutionary signatures of social life.</title>
        <authorList>
            <person name="Catto M.A."/>
            <person name="Caine P.B."/>
            <person name="Orr S.E."/>
            <person name="Hunt B.G."/>
            <person name="Goodisman M.A.D."/>
        </authorList>
    </citation>
    <scope>NUCLEOTIDE SEQUENCE [LARGE SCALE GENOMIC DNA]</scope>
    <source>
        <strain evidence="1">233</strain>
        <tissue evidence="1">Head and thorax</tissue>
    </source>
</reference>
<protein>
    <submittedName>
        <fullName evidence="1">Uncharacterized protein</fullName>
    </submittedName>
</protein>
<gene>
    <name evidence="1" type="ORF">V1478_018897</name>
</gene>
<keyword evidence="2" id="KW-1185">Reference proteome</keyword>